<dbReference type="EMBL" id="CP144698">
    <property type="protein sequence ID" value="WVZ17642.1"/>
    <property type="molecule type" value="Genomic_DNA"/>
</dbReference>
<feature type="compositionally biased region" description="Basic and acidic residues" evidence="1">
    <location>
        <begin position="1"/>
        <end position="13"/>
    </location>
</feature>
<protein>
    <submittedName>
        <fullName evidence="2">Uncharacterized protein</fullName>
    </submittedName>
</protein>
<keyword evidence="3" id="KW-1185">Reference proteome</keyword>
<dbReference type="Proteomes" id="UP001374535">
    <property type="component" value="Chromosome 3"/>
</dbReference>
<gene>
    <name evidence="2" type="ORF">V8G54_010624</name>
</gene>
<sequence length="102" mass="11488">MEKFEKQDTKGEIEEIEEIKDSTSAWTCPSQEFSERSSNQARSDNPQHTTLHLLEHVKINVDNRTVVKDQITSEGPDDQDNFSSQTPSSIMIDSDLGGMCTI</sequence>
<organism evidence="2 3">
    <name type="scientific">Vigna mungo</name>
    <name type="common">Black gram</name>
    <name type="synonym">Phaseolus mungo</name>
    <dbReference type="NCBI Taxonomy" id="3915"/>
    <lineage>
        <taxon>Eukaryota</taxon>
        <taxon>Viridiplantae</taxon>
        <taxon>Streptophyta</taxon>
        <taxon>Embryophyta</taxon>
        <taxon>Tracheophyta</taxon>
        <taxon>Spermatophyta</taxon>
        <taxon>Magnoliopsida</taxon>
        <taxon>eudicotyledons</taxon>
        <taxon>Gunneridae</taxon>
        <taxon>Pentapetalae</taxon>
        <taxon>rosids</taxon>
        <taxon>fabids</taxon>
        <taxon>Fabales</taxon>
        <taxon>Fabaceae</taxon>
        <taxon>Papilionoideae</taxon>
        <taxon>50 kb inversion clade</taxon>
        <taxon>NPAAA clade</taxon>
        <taxon>indigoferoid/millettioid clade</taxon>
        <taxon>Phaseoleae</taxon>
        <taxon>Vigna</taxon>
    </lineage>
</organism>
<evidence type="ECO:0000313" key="2">
    <source>
        <dbReference type="EMBL" id="WVZ17642.1"/>
    </source>
</evidence>
<feature type="compositionally biased region" description="Polar residues" evidence="1">
    <location>
        <begin position="22"/>
        <end position="47"/>
    </location>
</feature>
<feature type="compositionally biased region" description="Polar residues" evidence="1">
    <location>
        <begin position="81"/>
        <end position="91"/>
    </location>
</feature>
<evidence type="ECO:0000256" key="1">
    <source>
        <dbReference type="SAM" id="MobiDB-lite"/>
    </source>
</evidence>
<feature type="region of interest" description="Disordered" evidence="1">
    <location>
        <begin position="1"/>
        <end position="47"/>
    </location>
</feature>
<proteinExistence type="predicted"/>
<name>A0AAQ3S520_VIGMU</name>
<dbReference type="AlphaFoldDB" id="A0AAQ3S520"/>
<feature type="region of interest" description="Disordered" evidence="1">
    <location>
        <begin position="71"/>
        <end position="102"/>
    </location>
</feature>
<evidence type="ECO:0000313" key="3">
    <source>
        <dbReference type="Proteomes" id="UP001374535"/>
    </source>
</evidence>
<accession>A0AAQ3S520</accession>
<reference evidence="2 3" key="1">
    <citation type="journal article" date="2023" name="Life. Sci Alliance">
        <title>Evolutionary insights into 3D genome organization and epigenetic landscape of Vigna mungo.</title>
        <authorList>
            <person name="Junaid A."/>
            <person name="Singh B."/>
            <person name="Bhatia S."/>
        </authorList>
    </citation>
    <scope>NUCLEOTIDE SEQUENCE [LARGE SCALE GENOMIC DNA]</scope>
    <source>
        <strain evidence="2">Urdbean</strain>
    </source>
</reference>